<dbReference type="GO" id="GO:0005576">
    <property type="term" value="C:extracellular region"/>
    <property type="evidence" value="ECO:0007669"/>
    <property type="project" value="UniProtKB-SubCell"/>
</dbReference>
<dbReference type="AlphaFoldDB" id="A0AAE0IA52"/>
<evidence type="ECO:0000256" key="1">
    <source>
        <dbReference type="ARBA" id="ARBA00004589"/>
    </source>
</evidence>
<evidence type="ECO:0000259" key="11">
    <source>
        <dbReference type="PROSITE" id="PS52012"/>
    </source>
</evidence>
<reference evidence="12" key="2">
    <citation type="submission" date="2023-06" db="EMBL/GenBank/DDBJ databases">
        <authorList>
            <consortium name="Lawrence Berkeley National Laboratory"/>
            <person name="Haridas S."/>
            <person name="Hensen N."/>
            <person name="Bonometti L."/>
            <person name="Westerberg I."/>
            <person name="Brannstrom I.O."/>
            <person name="Guillou S."/>
            <person name="Cros-Aarteil S."/>
            <person name="Calhoun S."/>
            <person name="Kuo A."/>
            <person name="Mondo S."/>
            <person name="Pangilinan J."/>
            <person name="Riley R."/>
            <person name="Labutti K."/>
            <person name="Andreopoulos B."/>
            <person name="Lipzen A."/>
            <person name="Chen C."/>
            <person name="Yanf M."/>
            <person name="Daum C."/>
            <person name="Ng V."/>
            <person name="Clum A."/>
            <person name="Steindorff A."/>
            <person name="Ohm R."/>
            <person name="Martin F."/>
            <person name="Silar P."/>
            <person name="Natvig D."/>
            <person name="Lalanne C."/>
            <person name="Gautier V."/>
            <person name="Ament-Velasquez S.L."/>
            <person name="Kruys A."/>
            <person name="Hutchinson M.I."/>
            <person name="Powell A.J."/>
            <person name="Barry K."/>
            <person name="Miller A.N."/>
            <person name="Grigoriev I.V."/>
            <person name="Debuchy R."/>
            <person name="Gladieux P."/>
            <person name="Thoren M.H."/>
            <person name="Johannesson H."/>
        </authorList>
    </citation>
    <scope>NUCLEOTIDE SEQUENCE</scope>
    <source>
        <strain evidence="12">SMH4131-1</strain>
    </source>
</reference>
<evidence type="ECO:0000313" key="12">
    <source>
        <dbReference type="EMBL" id="KAK3321278.1"/>
    </source>
</evidence>
<feature type="chain" id="PRO_5042104601" description="CFEM domain-containing protein" evidence="10">
    <location>
        <begin position="23"/>
        <end position="97"/>
    </location>
</feature>
<comment type="subcellular location">
    <subcellularLocation>
        <location evidence="1">Membrane</location>
        <topology evidence="1">Lipid-anchor</topology>
        <topology evidence="1">GPI-anchor</topology>
    </subcellularLocation>
    <subcellularLocation>
        <location evidence="2">Secreted</location>
    </subcellularLocation>
</comment>
<keyword evidence="9" id="KW-0349">Heme</keyword>
<keyword evidence="5" id="KW-0325">Glycoprotein</keyword>
<sequence>MKYFAALLATAAVGAFAGQTLSDFLPECSVKCLADALAAATPCAANDLDCLCIADNYRATYTSGVACVLETCGSDVAVGKSTNNFNMPTGLKPLETC</sequence>
<protein>
    <recommendedName>
        <fullName evidence="11">CFEM domain-containing protein</fullName>
    </recommendedName>
</protein>
<feature type="domain" description="CFEM" evidence="11">
    <location>
        <begin position="1"/>
        <end position="97"/>
    </location>
</feature>
<evidence type="ECO:0000256" key="8">
    <source>
        <dbReference type="ARBA" id="ARBA00023288"/>
    </source>
</evidence>
<keyword evidence="8" id="KW-0449">Lipoprotein</keyword>
<dbReference type="GO" id="GO:0098552">
    <property type="term" value="C:side of membrane"/>
    <property type="evidence" value="ECO:0007669"/>
    <property type="project" value="UniProtKB-KW"/>
</dbReference>
<evidence type="ECO:0000313" key="13">
    <source>
        <dbReference type="Proteomes" id="UP001286456"/>
    </source>
</evidence>
<proteinExistence type="inferred from homology"/>
<keyword evidence="7 9" id="KW-1015">Disulfide bond</keyword>
<dbReference type="Pfam" id="PF05730">
    <property type="entry name" value="CFEM"/>
    <property type="match status" value="1"/>
</dbReference>
<keyword evidence="13" id="KW-1185">Reference proteome</keyword>
<comment type="caution">
    <text evidence="9">Lacks conserved residue(s) required for the propagation of feature annotation.</text>
</comment>
<keyword evidence="4" id="KW-0964">Secreted</keyword>
<evidence type="ECO:0000256" key="2">
    <source>
        <dbReference type="ARBA" id="ARBA00004613"/>
    </source>
</evidence>
<reference evidence="12" key="1">
    <citation type="journal article" date="2023" name="Mol. Phylogenet. Evol.">
        <title>Genome-scale phylogeny and comparative genomics of the fungal order Sordariales.</title>
        <authorList>
            <person name="Hensen N."/>
            <person name="Bonometti L."/>
            <person name="Westerberg I."/>
            <person name="Brannstrom I.O."/>
            <person name="Guillou S."/>
            <person name="Cros-Aarteil S."/>
            <person name="Calhoun S."/>
            <person name="Haridas S."/>
            <person name="Kuo A."/>
            <person name="Mondo S."/>
            <person name="Pangilinan J."/>
            <person name="Riley R."/>
            <person name="LaButti K."/>
            <person name="Andreopoulos B."/>
            <person name="Lipzen A."/>
            <person name="Chen C."/>
            <person name="Yan M."/>
            <person name="Daum C."/>
            <person name="Ng V."/>
            <person name="Clum A."/>
            <person name="Steindorff A."/>
            <person name="Ohm R.A."/>
            <person name="Martin F."/>
            <person name="Silar P."/>
            <person name="Natvig D.O."/>
            <person name="Lalanne C."/>
            <person name="Gautier V."/>
            <person name="Ament-Velasquez S.L."/>
            <person name="Kruys A."/>
            <person name="Hutchinson M.I."/>
            <person name="Powell A.J."/>
            <person name="Barry K."/>
            <person name="Miller A.N."/>
            <person name="Grigoriev I.V."/>
            <person name="Debuchy R."/>
            <person name="Gladieux P."/>
            <person name="Hiltunen Thoren M."/>
            <person name="Johannesson H."/>
        </authorList>
    </citation>
    <scope>NUCLEOTIDE SEQUENCE</scope>
    <source>
        <strain evidence="12">SMH4131-1</strain>
    </source>
</reference>
<keyword evidence="5" id="KW-0472">Membrane</keyword>
<dbReference type="GO" id="GO:0046872">
    <property type="term" value="F:metal ion binding"/>
    <property type="evidence" value="ECO:0007669"/>
    <property type="project" value="UniProtKB-UniRule"/>
</dbReference>
<keyword evidence="6 10" id="KW-0732">Signal</keyword>
<dbReference type="PROSITE" id="PS52012">
    <property type="entry name" value="CFEM"/>
    <property type="match status" value="1"/>
</dbReference>
<evidence type="ECO:0000256" key="3">
    <source>
        <dbReference type="ARBA" id="ARBA00010031"/>
    </source>
</evidence>
<comment type="caution">
    <text evidence="12">The sequence shown here is derived from an EMBL/GenBank/DDBJ whole genome shotgun (WGS) entry which is preliminary data.</text>
</comment>
<dbReference type="InterPro" id="IPR008427">
    <property type="entry name" value="Extracellular_membr_CFEM_dom"/>
</dbReference>
<gene>
    <name evidence="12" type="ORF">B0T19DRAFT_432000</name>
</gene>
<evidence type="ECO:0000256" key="6">
    <source>
        <dbReference type="ARBA" id="ARBA00022729"/>
    </source>
</evidence>
<keyword evidence="9" id="KW-0479">Metal-binding</keyword>
<organism evidence="12 13">
    <name type="scientific">Cercophora scortea</name>
    <dbReference type="NCBI Taxonomy" id="314031"/>
    <lineage>
        <taxon>Eukaryota</taxon>
        <taxon>Fungi</taxon>
        <taxon>Dikarya</taxon>
        <taxon>Ascomycota</taxon>
        <taxon>Pezizomycotina</taxon>
        <taxon>Sordariomycetes</taxon>
        <taxon>Sordariomycetidae</taxon>
        <taxon>Sordariales</taxon>
        <taxon>Lasiosphaeriaceae</taxon>
        <taxon>Cercophora</taxon>
    </lineage>
</organism>
<keyword evidence="5" id="KW-0336">GPI-anchor</keyword>
<dbReference type="Proteomes" id="UP001286456">
    <property type="component" value="Unassembled WGS sequence"/>
</dbReference>
<evidence type="ECO:0000256" key="10">
    <source>
        <dbReference type="SAM" id="SignalP"/>
    </source>
</evidence>
<feature type="binding site" description="axial binding residue" evidence="9">
    <location>
        <position position="47"/>
    </location>
    <ligand>
        <name>heme</name>
        <dbReference type="ChEBI" id="CHEBI:30413"/>
    </ligand>
    <ligandPart>
        <name>Fe</name>
        <dbReference type="ChEBI" id="CHEBI:18248"/>
    </ligandPart>
</feature>
<name>A0AAE0IA52_9PEZI</name>
<feature type="signal peptide" evidence="10">
    <location>
        <begin position="1"/>
        <end position="22"/>
    </location>
</feature>
<evidence type="ECO:0000256" key="9">
    <source>
        <dbReference type="PROSITE-ProRule" id="PRU01356"/>
    </source>
</evidence>
<evidence type="ECO:0000256" key="4">
    <source>
        <dbReference type="ARBA" id="ARBA00022525"/>
    </source>
</evidence>
<dbReference type="EMBL" id="JAUEPO010000005">
    <property type="protein sequence ID" value="KAK3321278.1"/>
    <property type="molecule type" value="Genomic_DNA"/>
</dbReference>
<evidence type="ECO:0000256" key="7">
    <source>
        <dbReference type="ARBA" id="ARBA00023157"/>
    </source>
</evidence>
<comment type="similarity">
    <text evidence="3">Belongs to the RBT5 family.</text>
</comment>
<evidence type="ECO:0000256" key="5">
    <source>
        <dbReference type="ARBA" id="ARBA00022622"/>
    </source>
</evidence>
<keyword evidence="9" id="KW-0408">Iron</keyword>
<feature type="disulfide bond" evidence="9">
    <location>
        <begin position="43"/>
        <end position="50"/>
    </location>
</feature>
<accession>A0AAE0IA52</accession>